<reference evidence="3" key="1">
    <citation type="submission" date="2021-02" db="EMBL/GenBank/DDBJ databases">
        <authorList>
            <person name="Nowell W R."/>
        </authorList>
    </citation>
    <scope>NUCLEOTIDE SEQUENCE</scope>
</reference>
<dbReference type="OrthoDB" id="10275465at2759"/>
<accession>A0A815WL18</accession>
<dbReference type="Proteomes" id="UP000663855">
    <property type="component" value="Unassembled WGS sequence"/>
</dbReference>
<feature type="compositionally biased region" description="Basic and acidic residues" evidence="1">
    <location>
        <begin position="1"/>
        <end position="16"/>
    </location>
</feature>
<dbReference type="Proteomes" id="UP000663834">
    <property type="component" value="Unassembled WGS sequence"/>
</dbReference>
<dbReference type="EMBL" id="CAJNOW010008789">
    <property type="protein sequence ID" value="CAF1546701.1"/>
    <property type="molecule type" value="Genomic_DNA"/>
</dbReference>
<dbReference type="AlphaFoldDB" id="A0A815WL18"/>
<dbReference type="EMBL" id="CAJNRF010009972">
    <property type="protein sequence ID" value="CAF2115549.1"/>
    <property type="molecule type" value="Genomic_DNA"/>
</dbReference>
<sequence length="69" mass="7992">MSNEKSKLDTTHRAKTIETNYPQQQKTLHDFKRVSYKKYSSSCPTNKCCYAYDNLAYGFSNDIKDASQV</sequence>
<dbReference type="Proteomes" id="UP000663887">
    <property type="component" value="Unassembled WGS sequence"/>
</dbReference>
<dbReference type="Proteomes" id="UP000663856">
    <property type="component" value="Unassembled WGS sequence"/>
</dbReference>
<dbReference type="Proteomes" id="UP000663824">
    <property type="component" value="Unassembled WGS sequence"/>
</dbReference>
<evidence type="ECO:0000313" key="5">
    <source>
        <dbReference type="EMBL" id="CAF2020261.1"/>
    </source>
</evidence>
<dbReference type="EMBL" id="CAJNOV010002866">
    <property type="protein sequence ID" value="CAF1118693.1"/>
    <property type="molecule type" value="Genomic_DNA"/>
</dbReference>
<evidence type="ECO:0000256" key="1">
    <source>
        <dbReference type="SAM" id="MobiDB-lite"/>
    </source>
</evidence>
<evidence type="ECO:0000313" key="2">
    <source>
        <dbReference type="EMBL" id="CAF1118693.1"/>
    </source>
</evidence>
<comment type="caution">
    <text evidence="3">The sequence shown here is derived from an EMBL/GenBank/DDBJ whole genome shotgun (WGS) entry which is preliminary data.</text>
</comment>
<name>A0A815WL18_9BILA</name>
<evidence type="ECO:0000313" key="6">
    <source>
        <dbReference type="EMBL" id="CAF2115549.1"/>
    </source>
</evidence>
<evidence type="ECO:0000313" key="7">
    <source>
        <dbReference type="Proteomes" id="UP000663834"/>
    </source>
</evidence>
<evidence type="ECO:0000313" key="3">
    <source>
        <dbReference type="EMBL" id="CAF1546701.1"/>
    </source>
</evidence>
<gene>
    <name evidence="2" type="ORF">CJN711_LOCUS7962</name>
    <name evidence="3" type="ORF">KQP761_LOCUS17341</name>
    <name evidence="4" type="ORF">MBJ925_LOCUS8677</name>
    <name evidence="6" type="ORF">WKI299_LOCUS23117</name>
    <name evidence="5" type="ORF">XDN619_LOCUS4265</name>
</gene>
<evidence type="ECO:0000313" key="4">
    <source>
        <dbReference type="EMBL" id="CAF2010239.1"/>
    </source>
</evidence>
<feature type="region of interest" description="Disordered" evidence="1">
    <location>
        <begin position="1"/>
        <end position="21"/>
    </location>
</feature>
<organism evidence="3 7">
    <name type="scientific">Rotaria magnacalcarata</name>
    <dbReference type="NCBI Taxonomy" id="392030"/>
    <lineage>
        <taxon>Eukaryota</taxon>
        <taxon>Metazoa</taxon>
        <taxon>Spiralia</taxon>
        <taxon>Gnathifera</taxon>
        <taxon>Rotifera</taxon>
        <taxon>Eurotatoria</taxon>
        <taxon>Bdelloidea</taxon>
        <taxon>Philodinida</taxon>
        <taxon>Philodinidae</taxon>
        <taxon>Rotaria</taxon>
    </lineage>
</organism>
<proteinExistence type="predicted"/>
<protein>
    <submittedName>
        <fullName evidence="3">Uncharacterized protein</fullName>
    </submittedName>
</protein>
<dbReference type="EMBL" id="CAJNRE010003195">
    <property type="protein sequence ID" value="CAF2010239.1"/>
    <property type="molecule type" value="Genomic_DNA"/>
</dbReference>
<dbReference type="EMBL" id="CAJNRG010000867">
    <property type="protein sequence ID" value="CAF2020261.1"/>
    <property type="molecule type" value="Genomic_DNA"/>
</dbReference>